<keyword evidence="17" id="KW-1208">Phospholipid metabolism</keyword>
<proteinExistence type="inferred from homology"/>
<feature type="transmembrane region" description="Helical" evidence="25">
    <location>
        <begin position="182"/>
        <end position="203"/>
    </location>
</feature>
<evidence type="ECO:0000256" key="10">
    <source>
        <dbReference type="ARBA" id="ARBA00022679"/>
    </source>
</evidence>
<dbReference type="AlphaFoldDB" id="A0A917AP83"/>
<evidence type="ECO:0000256" key="3">
    <source>
        <dbReference type="ARBA" id="ARBA00005119"/>
    </source>
</evidence>
<evidence type="ECO:0000256" key="11">
    <source>
        <dbReference type="ARBA" id="ARBA00022692"/>
    </source>
</evidence>
<dbReference type="PANTHER" id="PTHR46382:SF1">
    <property type="entry name" value="PHOSPHATIDATE CYTIDYLYLTRANSFERASE"/>
    <property type="match status" value="1"/>
</dbReference>
<gene>
    <name evidence="26" type="ORF">GCM10011401_08860</name>
</gene>
<keyword evidence="8" id="KW-1003">Cell membrane</keyword>
<dbReference type="Pfam" id="PF01148">
    <property type="entry name" value="CTP_transf_1"/>
    <property type="match status" value="1"/>
</dbReference>
<feature type="compositionally biased region" description="Polar residues" evidence="24">
    <location>
        <begin position="1"/>
        <end position="14"/>
    </location>
</feature>
<protein>
    <recommendedName>
        <fullName evidence="7">Phosphatidate cytidylyltransferase</fullName>
        <ecNumber evidence="6">2.7.7.41</ecNumber>
    </recommendedName>
    <alternativeName>
        <fullName evidence="20">CDP-DAG synthase</fullName>
    </alternativeName>
    <alternativeName>
        <fullName evidence="22">CDP-DG synthase</fullName>
    </alternativeName>
    <alternativeName>
        <fullName evidence="18">CDP-diacylglycerol synthase</fullName>
    </alternativeName>
    <alternativeName>
        <fullName evidence="21">CDP-diglyceride pyrophosphorylase</fullName>
    </alternativeName>
    <alternativeName>
        <fullName evidence="23">CDP-diglyceride synthase</fullName>
    </alternativeName>
    <alternativeName>
        <fullName evidence="19">CTP:phosphatidate cytidylyltransferase</fullName>
    </alternativeName>
</protein>
<keyword evidence="15 25" id="KW-0472">Membrane</keyword>
<feature type="transmembrane region" description="Helical" evidence="25">
    <location>
        <begin position="243"/>
        <end position="261"/>
    </location>
</feature>
<evidence type="ECO:0000313" key="26">
    <source>
        <dbReference type="EMBL" id="GGE63956.1"/>
    </source>
</evidence>
<dbReference type="Proteomes" id="UP000633136">
    <property type="component" value="Unassembled WGS sequence"/>
</dbReference>
<keyword evidence="16" id="KW-0594">Phospholipid biosynthesis</keyword>
<evidence type="ECO:0000256" key="15">
    <source>
        <dbReference type="ARBA" id="ARBA00023136"/>
    </source>
</evidence>
<evidence type="ECO:0000256" key="22">
    <source>
        <dbReference type="ARBA" id="ARBA00032743"/>
    </source>
</evidence>
<feature type="transmembrane region" description="Helical" evidence="25">
    <location>
        <begin position="141"/>
        <end position="162"/>
    </location>
</feature>
<evidence type="ECO:0000256" key="17">
    <source>
        <dbReference type="ARBA" id="ARBA00023264"/>
    </source>
</evidence>
<evidence type="ECO:0000256" key="8">
    <source>
        <dbReference type="ARBA" id="ARBA00022475"/>
    </source>
</evidence>
<keyword evidence="9" id="KW-0444">Lipid biosynthesis</keyword>
<accession>A0A917AP83</accession>
<keyword evidence="27" id="KW-1185">Reference proteome</keyword>
<comment type="subcellular location">
    <subcellularLocation>
        <location evidence="2">Cell membrane</location>
        <topology evidence="2">Multi-pass membrane protein</topology>
    </subcellularLocation>
</comment>
<keyword evidence="11 25" id="KW-0812">Transmembrane</keyword>
<evidence type="ECO:0000256" key="23">
    <source>
        <dbReference type="ARBA" id="ARBA00033406"/>
    </source>
</evidence>
<evidence type="ECO:0000256" key="25">
    <source>
        <dbReference type="SAM" id="Phobius"/>
    </source>
</evidence>
<feature type="region of interest" description="Disordered" evidence="24">
    <location>
        <begin position="1"/>
        <end position="23"/>
    </location>
</feature>
<dbReference type="RefSeq" id="WP_188683103.1">
    <property type="nucleotide sequence ID" value="NZ_BMIS01000003.1"/>
</dbReference>
<evidence type="ECO:0000256" key="9">
    <source>
        <dbReference type="ARBA" id="ARBA00022516"/>
    </source>
</evidence>
<evidence type="ECO:0000256" key="7">
    <source>
        <dbReference type="ARBA" id="ARBA00019373"/>
    </source>
</evidence>
<keyword evidence="14" id="KW-0443">Lipid metabolism</keyword>
<feature type="transmembrane region" description="Helical" evidence="25">
    <location>
        <begin position="28"/>
        <end position="48"/>
    </location>
</feature>
<dbReference type="EC" id="2.7.7.41" evidence="6"/>
<dbReference type="EMBL" id="BMIS01000003">
    <property type="protein sequence ID" value="GGE63956.1"/>
    <property type="molecule type" value="Genomic_DNA"/>
</dbReference>
<keyword evidence="10" id="KW-0808">Transferase</keyword>
<comment type="pathway">
    <text evidence="3">Phospholipid metabolism; CDP-diacylglycerol biosynthesis; CDP-diacylglycerol from sn-glycerol 3-phosphate: step 3/3.</text>
</comment>
<keyword evidence="13 25" id="KW-1133">Transmembrane helix</keyword>
<evidence type="ECO:0000256" key="13">
    <source>
        <dbReference type="ARBA" id="ARBA00022989"/>
    </source>
</evidence>
<dbReference type="GO" id="GO:0005886">
    <property type="term" value="C:plasma membrane"/>
    <property type="evidence" value="ECO:0007669"/>
    <property type="project" value="UniProtKB-SubCell"/>
</dbReference>
<feature type="transmembrane region" description="Helical" evidence="25">
    <location>
        <begin position="215"/>
        <end position="237"/>
    </location>
</feature>
<comment type="caution">
    <text evidence="26">The sequence shown here is derived from an EMBL/GenBank/DDBJ whole genome shotgun (WGS) entry which is preliminary data.</text>
</comment>
<evidence type="ECO:0000256" key="2">
    <source>
        <dbReference type="ARBA" id="ARBA00004651"/>
    </source>
</evidence>
<evidence type="ECO:0000256" key="20">
    <source>
        <dbReference type="ARBA" id="ARBA00032253"/>
    </source>
</evidence>
<name>A0A917AP83_9MICC</name>
<keyword evidence="12 26" id="KW-0548">Nucleotidyltransferase</keyword>
<evidence type="ECO:0000256" key="4">
    <source>
        <dbReference type="ARBA" id="ARBA00005189"/>
    </source>
</evidence>
<dbReference type="GO" id="GO:0016024">
    <property type="term" value="P:CDP-diacylglycerol biosynthetic process"/>
    <property type="evidence" value="ECO:0007669"/>
    <property type="project" value="TreeGrafter"/>
</dbReference>
<feature type="transmembrane region" description="Helical" evidence="25">
    <location>
        <begin position="93"/>
        <end position="110"/>
    </location>
</feature>
<evidence type="ECO:0000256" key="18">
    <source>
        <dbReference type="ARBA" id="ARBA00029893"/>
    </source>
</evidence>
<feature type="transmembrane region" description="Helical" evidence="25">
    <location>
        <begin position="116"/>
        <end position="134"/>
    </location>
</feature>
<evidence type="ECO:0000256" key="16">
    <source>
        <dbReference type="ARBA" id="ARBA00023209"/>
    </source>
</evidence>
<evidence type="ECO:0000256" key="12">
    <source>
        <dbReference type="ARBA" id="ARBA00022695"/>
    </source>
</evidence>
<evidence type="ECO:0000256" key="19">
    <source>
        <dbReference type="ARBA" id="ARBA00031825"/>
    </source>
</evidence>
<evidence type="ECO:0000256" key="6">
    <source>
        <dbReference type="ARBA" id="ARBA00012487"/>
    </source>
</evidence>
<dbReference type="PANTHER" id="PTHR46382">
    <property type="entry name" value="PHOSPHATIDATE CYTIDYLYLTRANSFERASE"/>
    <property type="match status" value="1"/>
</dbReference>
<sequence length="317" mass="33143">MAASGSQTEHTQPTAEKKERTPKAGRDLPAAILTGLALLVPAVLGLIFFDLLLILVAIVLLCVGVWEVARALESHEAARTRRPGGRRLRLPKIPLFLSAAAMPLAAYFGGVESLTLALMVTCVAIAVFAAIYRVTDPGPSIVASIFVACWVPFLISFAVLLLETGPESGLFGIAEGNWRLVIVVLLVVANDTFGYIAGILFGKHPMAPKVSPKKSWEGFAGSMAGAVGVGMLASWLIFEEPLIIGAALGVAVVIAATAGDFSESMVKRELGLKDMSNVLPGHGGAMDRLDSLVFAMPAAFFVIVALTPESGGVPLGL</sequence>
<evidence type="ECO:0000256" key="24">
    <source>
        <dbReference type="SAM" id="MobiDB-lite"/>
    </source>
</evidence>
<feature type="transmembrane region" description="Helical" evidence="25">
    <location>
        <begin position="54"/>
        <end position="72"/>
    </location>
</feature>
<evidence type="ECO:0000256" key="1">
    <source>
        <dbReference type="ARBA" id="ARBA00001698"/>
    </source>
</evidence>
<organism evidence="26 27">
    <name type="scientific">Nesterenkonia cremea</name>
    <dbReference type="NCBI Taxonomy" id="1882340"/>
    <lineage>
        <taxon>Bacteria</taxon>
        <taxon>Bacillati</taxon>
        <taxon>Actinomycetota</taxon>
        <taxon>Actinomycetes</taxon>
        <taxon>Micrococcales</taxon>
        <taxon>Micrococcaceae</taxon>
        <taxon>Nesterenkonia</taxon>
    </lineage>
</organism>
<comment type="pathway">
    <text evidence="4">Lipid metabolism.</text>
</comment>
<evidence type="ECO:0000256" key="14">
    <source>
        <dbReference type="ARBA" id="ARBA00023098"/>
    </source>
</evidence>
<comment type="catalytic activity">
    <reaction evidence="1">
        <text>a 1,2-diacyl-sn-glycero-3-phosphate + CTP + H(+) = a CDP-1,2-diacyl-sn-glycerol + diphosphate</text>
        <dbReference type="Rhea" id="RHEA:16229"/>
        <dbReference type="ChEBI" id="CHEBI:15378"/>
        <dbReference type="ChEBI" id="CHEBI:33019"/>
        <dbReference type="ChEBI" id="CHEBI:37563"/>
        <dbReference type="ChEBI" id="CHEBI:58332"/>
        <dbReference type="ChEBI" id="CHEBI:58608"/>
        <dbReference type="EC" id="2.7.7.41"/>
    </reaction>
</comment>
<feature type="transmembrane region" description="Helical" evidence="25">
    <location>
        <begin position="289"/>
        <end position="307"/>
    </location>
</feature>
<dbReference type="GO" id="GO:0004605">
    <property type="term" value="F:phosphatidate cytidylyltransferase activity"/>
    <property type="evidence" value="ECO:0007669"/>
    <property type="project" value="UniProtKB-EC"/>
</dbReference>
<evidence type="ECO:0000313" key="27">
    <source>
        <dbReference type="Proteomes" id="UP000633136"/>
    </source>
</evidence>
<evidence type="ECO:0000256" key="5">
    <source>
        <dbReference type="ARBA" id="ARBA00010185"/>
    </source>
</evidence>
<comment type="similarity">
    <text evidence="5">Belongs to the CDS family.</text>
</comment>
<reference evidence="26" key="1">
    <citation type="journal article" date="2014" name="Int. J. Syst. Evol. Microbiol.">
        <title>Complete genome sequence of Corynebacterium casei LMG S-19264T (=DSM 44701T), isolated from a smear-ripened cheese.</title>
        <authorList>
            <consortium name="US DOE Joint Genome Institute (JGI-PGF)"/>
            <person name="Walter F."/>
            <person name="Albersmeier A."/>
            <person name="Kalinowski J."/>
            <person name="Ruckert C."/>
        </authorList>
    </citation>
    <scope>NUCLEOTIDE SEQUENCE</scope>
    <source>
        <strain evidence="26">CGMCC 1.15388</strain>
    </source>
</reference>
<evidence type="ECO:0000256" key="21">
    <source>
        <dbReference type="ARBA" id="ARBA00032396"/>
    </source>
</evidence>
<reference evidence="26" key="2">
    <citation type="submission" date="2020-09" db="EMBL/GenBank/DDBJ databases">
        <authorList>
            <person name="Sun Q."/>
            <person name="Zhou Y."/>
        </authorList>
    </citation>
    <scope>NUCLEOTIDE SEQUENCE</scope>
    <source>
        <strain evidence="26">CGMCC 1.15388</strain>
    </source>
</reference>